<dbReference type="PANTHER" id="PTHR30231">
    <property type="entry name" value="DNA POLYMERASE III SUBUNIT EPSILON"/>
    <property type="match status" value="1"/>
</dbReference>
<feature type="domain" description="Exonuclease" evidence="4">
    <location>
        <begin position="27"/>
        <end position="200"/>
    </location>
</feature>
<dbReference type="HOGENOM" id="CLU_047806_9_0_6"/>
<reference evidence="5 6" key="1">
    <citation type="submission" date="2006-02" db="EMBL/GenBank/DDBJ databases">
        <authorList>
            <person name="Moran M.A."/>
            <person name="Kjelleberg S."/>
            <person name="Egan S."/>
            <person name="Saunders N."/>
            <person name="Thomas T."/>
            <person name="Ferriera S."/>
            <person name="Johnson J."/>
            <person name="Kravitz S."/>
            <person name="Halpern A."/>
            <person name="Remington K."/>
            <person name="Beeson K."/>
            <person name="Tran B."/>
            <person name="Rogers Y.-H."/>
            <person name="Friedman R."/>
            <person name="Venter J.C."/>
        </authorList>
    </citation>
    <scope>NUCLEOTIDE SEQUENCE [LARGE SCALE GENOMIC DNA]</scope>
    <source>
        <strain evidence="5 6">D2</strain>
    </source>
</reference>
<evidence type="ECO:0000313" key="5">
    <source>
        <dbReference type="EMBL" id="EAR29088.1"/>
    </source>
</evidence>
<dbReference type="GO" id="GO:0005829">
    <property type="term" value="C:cytosol"/>
    <property type="evidence" value="ECO:0007669"/>
    <property type="project" value="TreeGrafter"/>
</dbReference>
<keyword evidence="1" id="KW-0540">Nuclease</keyword>
<dbReference type="SMART" id="SM00479">
    <property type="entry name" value="EXOIII"/>
    <property type="match status" value="1"/>
</dbReference>
<dbReference type="AlphaFoldDB" id="A4C923"/>
<dbReference type="EMBL" id="AAOH01000003">
    <property type="protein sequence ID" value="EAR29088.1"/>
    <property type="molecule type" value="Genomic_DNA"/>
</dbReference>
<dbReference type="Gene3D" id="3.30.420.10">
    <property type="entry name" value="Ribonuclease H-like superfamily/Ribonuclease H"/>
    <property type="match status" value="1"/>
</dbReference>
<dbReference type="PANTHER" id="PTHR30231:SF4">
    <property type="entry name" value="PROTEIN NEN2"/>
    <property type="match status" value="1"/>
</dbReference>
<gene>
    <name evidence="5" type="ORF">PTD2_08589</name>
</gene>
<organism evidence="5 6">
    <name type="scientific">Pseudoalteromonas tunicata D2</name>
    <dbReference type="NCBI Taxonomy" id="87626"/>
    <lineage>
        <taxon>Bacteria</taxon>
        <taxon>Pseudomonadati</taxon>
        <taxon>Pseudomonadota</taxon>
        <taxon>Gammaproteobacteria</taxon>
        <taxon>Alteromonadales</taxon>
        <taxon>Pseudoalteromonadaceae</taxon>
        <taxon>Pseudoalteromonas</taxon>
    </lineage>
</organism>
<dbReference type="InterPro" id="IPR036397">
    <property type="entry name" value="RNaseH_sf"/>
</dbReference>
<dbReference type="Proteomes" id="UP000006201">
    <property type="component" value="Unassembled WGS sequence"/>
</dbReference>
<keyword evidence="3 5" id="KW-0269">Exonuclease</keyword>
<sequence>MLNALKRFFGIKIEQQEALAQNCYRAKYLVIDLELTGLDPKVDEIVSLAWLPIEEQRIIVGRSEHFINCEVNELKQSPIFHGIDRFAVKGGVPLRQALLELQPLLDDHVLVFHNAELDWAFLKAAFQNANLLLSSSVMLDTMKIEYKRLMNQGHEIASDDLNLARCRSRYQLPEYLTHNALTDALATAELFLAQLNQIAGAKGLTLKHLV</sequence>
<dbReference type="SUPFAM" id="SSF53098">
    <property type="entry name" value="Ribonuclease H-like"/>
    <property type="match status" value="1"/>
</dbReference>
<dbReference type="InterPro" id="IPR013520">
    <property type="entry name" value="Ribonucl_H"/>
</dbReference>
<dbReference type="CDD" id="cd06127">
    <property type="entry name" value="DEDDh"/>
    <property type="match status" value="1"/>
</dbReference>
<keyword evidence="6" id="KW-1185">Reference proteome</keyword>
<dbReference type="OrthoDB" id="5497329at2"/>
<evidence type="ECO:0000256" key="1">
    <source>
        <dbReference type="ARBA" id="ARBA00022722"/>
    </source>
</evidence>
<accession>A4C923</accession>
<evidence type="ECO:0000313" key="6">
    <source>
        <dbReference type="Proteomes" id="UP000006201"/>
    </source>
</evidence>
<dbReference type="GO" id="GO:0006259">
    <property type="term" value="P:DNA metabolic process"/>
    <property type="evidence" value="ECO:0007669"/>
    <property type="project" value="UniProtKB-ARBA"/>
</dbReference>
<dbReference type="GO" id="GO:0008408">
    <property type="term" value="F:3'-5' exonuclease activity"/>
    <property type="evidence" value="ECO:0007669"/>
    <property type="project" value="TreeGrafter"/>
</dbReference>
<dbReference type="InterPro" id="IPR012337">
    <property type="entry name" value="RNaseH-like_sf"/>
</dbReference>
<evidence type="ECO:0000259" key="4">
    <source>
        <dbReference type="SMART" id="SM00479"/>
    </source>
</evidence>
<dbReference type="Pfam" id="PF00929">
    <property type="entry name" value="RNase_T"/>
    <property type="match status" value="1"/>
</dbReference>
<evidence type="ECO:0000256" key="3">
    <source>
        <dbReference type="ARBA" id="ARBA00022839"/>
    </source>
</evidence>
<evidence type="ECO:0000256" key="2">
    <source>
        <dbReference type="ARBA" id="ARBA00022801"/>
    </source>
</evidence>
<name>A4C923_9GAMM</name>
<keyword evidence="2" id="KW-0378">Hydrolase</keyword>
<comment type="caution">
    <text evidence="5">The sequence shown here is derived from an EMBL/GenBank/DDBJ whole genome shotgun (WGS) entry which is preliminary data.</text>
</comment>
<dbReference type="STRING" id="87626.PTD2_08589"/>
<protein>
    <submittedName>
        <fullName evidence="5">Putative DNA polymerase, exonuclease activity</fullName>
    </submittedName>
</protein>
<dbReference type="eggNOG" id="COG0847">
    <property type="taxonomic scope" value="Bacteria"/>
</dbReference>
<dbReference type="GO" id="GO:0003676">
    <property type="term" value="F:nucleic acid binding"/>
    <property type="evidence" value="ECO:0007669"/>
    <property type="project" value="InterPro"/>
</dbReference>
<dbReference type="RefSeq" id="WP_009838349.1">
    <property type="nucleotide sequence ID" value="NZ_AAOH01000003.1"/>
</dbReference>
<proteinExistence type="predicted"/>